<evidence type="ECO:0000313" key="2">
    <source>
        <dbReference type="Proteomes" id="UP000019095"/>
    </source>
</evidence>
<protein>
    <submittedName>
        <fullName evidence="1">Uncharacterized protein</fullName>
    </submittedName>
</protein>
<dbReference type="KEGG" id="amim:MIM_c10990"/>
<reference evidence="1 2" key="1">
    <citation type="journal article" date="2014" name="Microbiology">
        <title>Unravelling the complete genome sequence of Advenella mimigardefordensis strain DPN7T and novel insights in the catabolism of the xenobiotic polythioester precursor 3,3'-dithiodipropionate.</title>
        <authorList>
            <person name="Wubbeler J.H."/>
            <person name="Hiessl S."/>
            <person name="Schuldes J."/>
            <person name="Thurmer A."/>
            <person name="Daniel R."/>
            <person name="Steinbuchel A."/>
        </authorList>
    </citation>
    <scope>NUCLEOTIDE SEQUENCE [LARGE SCALE GENOMIC DNA]</scope>
    <source>
        <strain evidence="2">DSM 17166 / LMG 22922 / DPN7</strain>
    </source>
</reference>
<sequence>MRVYLFDDLTDRSKCRELEYSCPAEFLLRHYGERCPSGKSVQMFDKEPSMETAIPMDPADPLSEDALLCDDYEYITVLESPGDPWTIGAAVVALVAAAVAISMAKKKVAAADNVDRGQSSDNNSLSDRSNKVRYNERIEDIVGKVLSVPSMVAPTYTKIDSNKQVRYEIGLYCVGRGYYEIQDVKEGDTLLSDITGSSAKFYDPFGAPMENSAPSMTVGDASWSEPVLQARRCEQFESIVLKAPNQVQLPNAVRSGYRFNEPGNDESATYSSITQTNQDGMANFSEIFLVGDQVEVSGAAGPDRPAVSFTIVQSSNVEDSFTLALTPSGILVGDTINVTGYILADSGLNGTYTVASITGNKIYVVENFAISSTQTATLTRPYIPPVTSPKNGTYDVLEVGDGYIVIDNTTWSGDEQINARVQRVGATEWTDWATLPDANLMGVIANLTANAGMYRNSAENGLSFLTTFVEMQYQSLDAATLVPTGAITTLTNQVDGASKSFRGKTLEIQGLTAGPRRIRFRRTNNFDYDTDDVIQDEVTLETVFACSPIIQANFGDVTLVYTKTEFTRQAVAIGERQLNMVASRKIPIYDQETRTWSGVINEDGWHSSGTLYPARDVLNIIPFVYQDRYMGNRPVSEIDMDSLAAAANALYAIHPDLPTCDYTFDDTEMSVENHLALIADAASMTSYRQYGKVRFEPDVRKDAPTMLFTHRNKKPASDVVTRTMISDGYDGIEFKYVSPTSVGSPYRTETIILPLDGNYTKLKSFEIPGFTGFAKSWLRANREYRKLMNQRQITEFGATNDARMLVPGSMMDSVDNTTFQSNDGEVMGVSGLTLTLSQPVVFTPGQTHYIVLMRRNGSLESIQCTPGATDKEVVLANLPSEPIVSDENRLEGIRTIYSFAADIDREGQYYTVDDIDPTDPEYIGVKGSIYLDMYYEMDYQPIPDETVTINQY</sequence>
<dbReference type="STRING" id="1247726.MIM_c10990"/>
<dbReference type="eggNOG" id="COG4733">
    <property type="taxonomic scope" value="Bacteria"/>
</dbReference>
<dbReference type="Proteomes" id="UP000019095">
    <property type="component" value="Chromosome"/>
</dbReference>
<dbReference type="NCBIfam" id="NF040662">
    <property type="entry name" value="attach_TipJ_rel"/>
    <property type="match status" value="1"/>
</dbReference>
<gene>
    <name evidence="1" type="ORF">MIM_c10990</name>
</gene>
<dbReference type="RefSeq" id="WP_025371824.1">
    <property type="nucleotide sequence ID" value="NZ_CP003915.1"/>
</dbReference>
<dbReference type="OrthoDB" id="6662632at2"/>
<dbReference type="PATRIC" id="fig|1247726.3.peg.1202"/>
<proteinExistence type="predicted"/>
<accession>W0PCL8</accession>
<name>W0PCL8_ADVMD</name>
<organism evidence="1 2">
    <name type="scientific">Advenella mimigardefordensis (strain DSM 17166 / LMG 22922 / DPN7)</name>
    <dbReference type="NCBI Taxonomy" id="1247726"/>
    <lineage>
        <taxon>Bacteria</taxon>
        <taxon>Pseudomonadati</taxon>
        <taxon>Pseudomonadota</taxon>
        <taxon>Betaproteobacteria</taxon>
        <taxon>Burkholderiales</taxon>
        <taxon>Alcaligenaceae</taxon>
    </lineage>
</organism>
<dbReference type="EMBL" id="CP003915">
    <property type="protein sequence ID" value="AHG63197.1"/>
    <property type="molecule type" value="Genomic_DNA"/>
</dbReference>
<dbReference type="AlphaFoldDB" id="W0PCL8"/>
<keyword evidence="2" id="KW-1185">Reference proteome</keyword>
<dbReference type="HOGENOM" id="CLU_309438_0_0_4"/>
<evidence type="ECO:0000313" key="1">
    <source>
        <dbReference type="EMBL" id="AHG63197.1"/>
    </source>
</evidence>